<sequence>MGSIASALAFLETAEVVNYAEAARIFNVDRTTLSRRHRGATRGKEQFIQESKLLMSKQQELALVDYINKLSDRGIPPTVRMVRNFASEILKKPPGKN</sequence>
<dbReference type="Proteomes" id="UP000800092">
    <property type="component" value="Unassembled WGS sequence"/>
</dbReference>
<accession>A0A6A6HHV9</accession>
<evidence type="ECO:0000313" key="3">
    <source>
        <dbReference type="EMBL" id="KAF2237725.1"/>
    </source>
</evidence>
<dbReference type="GO" id="GO:0003677">
    <property type="term" value="F:DNA binding"/>
    <property type="evidence" value="ECO:0007669"/>
    <property type="project" value="UniProtKB-KW"/>
</dbReference>
<keyword evidence="1" id="KW-0238">DNA-binding</keyword>
<protein>
    <recommendedName>
        <fullName evidence="2">HTH CENPB-type domain-containing protein</fullName>
    </recommendedName>
</protein>
<dbReference type="AlphaFoldDB" id="A0A6A6HHV9"/>
<evidence type="ECO:0000313" key="4">
    <source>
        <dbReference type="Proteomes" id="UP000800092"/>
    </source>
</evidence>
<keyword evidence="4" id="KW-1185">Reference proteome</keyword>
<reference evidence="3" key="1">
    <citation type="journal article" date="2020" name="Stud. Mycol.">
        <title>101 Dothideomycetes genomes: a test case for predicting lifestyles and emergence of pathogens.</title>
        <authorList>
            <person name="Haridas S."/>
            <person name="Albert R."/>
            <person name="Binder M."/>
            <person name="Bloem J."/>
            <person name="Labutti K."/>
            <person name="Salamov A."/>
            <person name="Andreopoulos B."/>
            <person name="Baker S."/>
            <person name="Barry K."/>
            <person name="Bills G."/>
            <person name="Bluhm B."/>
            <person name="Cannon C."/>
            <person name="Castanera R."/>
            <person name="Culley D."/>
            <person name="Daum C."/>
            <person name="Ezra D."/>
            <person name="Gonzalez J."/>
            <person name="Henrissat B."/>
            <person name="Kuo A."/>
            <person name="Liang C."/>
            <person name="Lipzen A."/>
            <person name="Lutzoni F."/>
            <person name="Magnuson J."/>
            <person name="Mondo S."/>
            <person name="Nolan M."/>
            <person name="Ohm R."/>
            <person name="Pangilinan J."/>
            <person name="Park H.-J."/>
            <person name="Ramirez L."/>
            <person name="Alfaro M."/>
            <person name="Sun H."/>
            <person name="Tritt A."/>
            <person name="Yoshinaga Y."/>
            <person name="Zwiers L.-H."/>
            <person name="Turgeon B."/>
            <person name="Goodwin S."/>
            <person name="Spatafora J."/>
            <person name="Crous P."/>
            <person name="Grigoriev I."/>
        </authorList>
    </citation>
    <scope>NUCLEOTIDE SEQUENCE</scope>
    <source>
        <strain evidence="3">Tuck. ex Michener</strain>
    </source>
</reference>
<proteinExistence type="predicted"/>
<gene>
    <name evidence="3" type="ORF">EV356DRAFT_480606</name>
</gene>
<evidence type="ECO:0000256" key="1">
    <source>
        <dbReference type="ARBA" id="ARBA00023125"/>
    </source>
</evidence>
<feature type="domain" description="HTH CENPB-type" evidence="2">
    <location>
        <begin position="57"/>
        <end position="93"/>
    </location>
</feature>
<dbReference type="Pfam" id="PF03221">
    <property type="entry name" value="HTH_Tnp_Tc5"/>
    <property type="match status" value="1"/>
</dbReference>
<dbReference type="InterPro" id="IPR006600">
    <property type="entry name" value="HTH_CenpB_DNA-bd_dom"/>
</dbReference>
<name>A0A6A6HHV9_VIRVR</name>
<dbReference type="EMBL" id="ML991779">
    <property type="protein sequence ID" value="KAF2237725.1"/>
    <property type="molecule type" value="Genomic_DNA"/>
</dbReference>
<organism evidence="3 4">
    <name type="scientific">Viridothelium virens</name>
    <name type="common">Speckled blister lichen</name>
    <name type="synonym">Trypethelium virens</name>
    <dbReference type="NCBI Taxonomy" id="1048519"/>
    <lineage>
        <taxon>Eukaryota</taxon>
        <taxon>Fungi</taxon>
        <taxon>Dikarya</taxon>
        <taxon>Ascomycota</taxon>
        <taxon>Pezizomycotina</taxon>
        <taxon>Dothideomycetes</taxon>
        <taxon>Dothideomycetes incertae sedis</taxon>
        <taxon>Trypetheliales</taxon>
        <taxon>Trypetheliaceae</taxon>
        <taxon>Viridothelium</taxon>
    </lineage>
</organism>
<dbReference type="OrthoDB" id="3942738at2759"/>
<evidence type="ECO:0000259" key="2">
    <source>
        <dbReference type="Pfam" id="PF03221"/>
    </source>
</evidence>